<proteinExistence type="predicted"/>
<evidence type="ECO:0000313" key="1">
    <source>
        <dbReference type="EMBL" id="VYS90812.1"/>
    </source>
</evidence>
<dbReference type="AlphaFoldDB" id="A0A6N2SBV2"/>
<name>A0A6N2SBV2_ANAHA</name>
<accession>A0A6N2SBV2</accession>
<reference evidence="1" key="1">
    <citation type="submission" date="2019-11" db="EMBL/GenBank/DDBJ databases">
        <authorList>
            <person name="Feng L."/>
        </authorList>
    </citation>
    <scope>NUCLEOTIDE SEQUENCE</scope>
    <source>
        <strain evidence="1">AhadrusLFYP4</strain>
    </source>
</reference>
<protein>
    <submittedName>
        <fullName evidence="1">Uncharacterized protein</fullName>
    </submittedName>
</protein>
<dbReference type="RefSeq" id="WP_156723100.1">
    <property type="nucleotide sequence ID" value="NZ_CACRSX010000018.1"/>
</dbReference>
<gene>
    <name evidence="1" type="ORF">AHLFYP4_00862</name>
</gene>
<sequence length="108" mass="13224">MKNEKQIKIDGYKCIKLDEWKTEWKAEKVKYVIGKAEDEEFPLFYAKVQRVNDNDDLIDDDYIFEYDNKPKRSEVEDDFIDEWCQRDLDRRERKMPVPENDIIHMICI</sequence>
<organism evidence="1">
    <name type="scientific">Anaerostipes hadrus</name>
    <dbReference type="NCBI Taxonomy" id="649756"/>
    <lineage>
        <taxon>Bacteria</taxon>
        <taxon>Bacillati</taxon>
        <taxon>Bacillota</taxon>
        <taxon>Clostridia</taxon>
        <taxon>Lachnospirales</taxon>
        <taxon>Lachnospiraceae</taxon>
        <taxon>Anaerostipes</taxon>
    </lineage>
</organism>
<dbReference type="EMBL" id="CACRSX010000018">
    <property type="protein sequence ID" value="VYS90812.1"/>
    <property type="molecule type" value="Genomic_DNA"/>
</dbReference>